<evidence type="ECO:0000313" key="3">
    <source>
        <dbReference type="Proteomes" id="UP000323454"/>
    </source>
</evidence>
<reference evidence="2 3" key="1">
    <citation type="submission" date="2019-09" db="EMBL/GenBank/DDBJ databases">
        <title>Goodfellowia gen. nov., a new genus of the Pseudonocardineae related to Actinoalloteichus, containing Goodfellowia coeruleoviolacea gen. nov., comb. nov. gen. nov., comb. nov.</title>
        <authorList>
            <person name="Labeda D."/>
        </authorList>
    </citation>
    <scope>NUCLEOTIDE SEQUENCE [LARGE SCALE GENOMIC DNA]</scope>
    <source>
        <strain evidence="2 3">AN110305</strain>
    </source>
</reference>
<dbReference type="Pfam" id="PF10861">
    <property type="entry name" value="DUF2784"/>
    <property type="match status" value="1"/>
</dbReference>
<keyword evidence="1" id="KW-1133">Transmembrane helix</keyword>
<protein>
    <submittedName>
        <fullName evidence="2">DUF2784 domain-containing protein</fullName>
    </submittedName>
</protein>
<keyword evidence="3" id="KW-1185">Reference proteome</keyword>
<comment type="caution">
    <text evidence="2">The sequence shown here is derived from an EMBL/GenBank/DDBJ whole genome shotgun (WGS) entry which is preliminary data.</text>
</comment>
<dbReference type="RefSeq" id="WP_149855130.1">
    <property type="nucleotide sequence ID" value="NZ_VUOB01000106.1"/>
</dbReference>
<evidence type="ECO:0000313" key="2">
    <source>
        <dbReference type="EMBL" id="KAA2248447.1"/>
    </source>
</evidence>
<sequence>MVAQMMVVLVVILHFAALAFVLFGGFVAWRWRWVFYLHLMFAAWAIIIITFPAVDCPLTLLENVFRHAAGMPELPGFIDHYVTGVLYPDGYKALVQGFVVVLILTSWLGLYARRRGERRAGAHRMGIG</sequence>
<organism evidence="2 3">
    <name type="scientific">Solihabitans fulvus</name>
    <dbReference type="NCBI Taxonomy" id="1892852"/>
    <lineage>
        <taxon>Bacteria</taxon>
        <taxon>Bacillati</taxon>
        <taxon>Actinomycetota</taxon>
        <taxon>Actinomycetes</taxon>
        <taxon>Pseudonocardiales</taxon>
        <taxon>Pseudonocardiaceae</taxon>
        <taxon>Solihabitans</taxon>
    </lineage>
</organism>
<dbReference type="Proteomes" id="UP000323454">
    <property type="component" value="Unassembled WGS sequence"/>
</dbReference>
<feature type="transmembrane region" description="Helical" evidence="1">
    <location>
        <begin position="6"/>
        <end position="28"/>
    </location>
</feature>
<dbReference type="OrthoDB" id="370375at2"/>
<evidence type="ECO:0000256" key="1">
    <source>
        <dbReference type="SAM" id="Phobius"/>
    </source>
</evidence>
<feature type="transmembrane region" description="Helical" evidence="1">
    <location>
        <begin position="35"/>
        <end position="54"/>
    </location>
</feature>
<accession>A0A5B2WDK7</accession>
<keyword evidence="1" id="KW-0472">Membrane</keyword>
<reference evidence="2 3" key="2">
    <citation type="submission" date="2019-09" db="EMBL/GenBank/DDBJ databases">
        <authorList>
            <person name="Jin C."/>
        </authorList>
    </citation>
    <scope>NUCLEOTIDE SEQUENCE [LARGE SCALE GENOMIC DNA]</scope>
    <source>
        <strain evidence="2 3">AN110305</strain>
    </source>
</reference>
<dbReference type="EMBL" id="VUOB01000106">
    <property type="protein sequence ID" value="KAA2248447.1"/>
    <property type="molecule type" value="Genomic_DNA"/>
</dbReference>
<dbReference type="InterPro" id="IPR021218">
    <property type="entry name" value="DUF2784"/>
</dbReference>
<feature type="transmembrane region" description="Helical" evidence="1">
    <location>
        <begin position="93"/>
        <end position="112"/>
    </location>
</feature>
<dbReference type="AlphaFoldDB" id="A0A5B2WDK7"/>
<proteinExistence type="predicted"/>
<gene>
    <name evidence="2" type="ORF">F0L68_39945</name>
</gene>
<keyword evidence="1" id="KW-0812">Transmembrane</keyword>
<name>A0A5B2WDK7_9PSEU</name>